<feature type="region of interest" description="Disordered" evidence="1">
    <location>
        <begin position="66"/>
        <end position="125"/>
    </location>
</feature>
<protein>
    <submittedName>
        <fullName evidence="2">Uncharacterized protein</fullName>
    </submittedName>
</protein>
<dbReference type="Proteomes" id="UP001482620">
    <property type="component" value="Unassembled WGS sequence"/>
</dbReference>
<gene>
    <name evidence="2" type="ORF">ILYODFUR_011451</name>
</gene>
<dbReference type="EMBL" id="JAHRIQ010012451">
    <property type="protein sequence ID" value="MEQ2224822.1"/>
    <property type="molecule type" value="Genomic_DNA"/>
</dbReference>
<sequence length="125" mass="13859">MGYNWKEENKTSENLNLNLRSVECLPPSWHPEGSPSSRTTYSQSDKTRKSLMRINNAHSCNHQKATTCAGLNGEPNFPRTHRPDPSSHSNPQPFLLLHPTTISTISASLKPRPHQAATPSSTKTS</sequence>
<keyword evidence="3" id="KW-1185">Reference proteome</keyword>
<accession>A0ABV0SW33</accession>
<feature type="compositionally biased region" description="Polar residues" evidence="1">
    <location>
        <begin position="34"/>
        <end position="44"/>
    </location>
</feature>
<evidence type="ECO:0000313" key="3">
    <source>
        <dbReference type="Proteomes" id="UP001482620"/>
    </source>
</evidence>
<evidence type="ECO:0000256" key="1">
    <source>
        <dbReference type="SAM" id="MobiDB-lite"/>
    </source>
</evidence>
<name>A0ABV0SW33_9TELE</name>
<proteinExistence type="predicted"/>
<comment type="caution">
    <text evidence="2">The sequence shown here is derived from an EMBL/GenBank/DDBJ whole genome shotgun (WGS) entry which is preliminary data.</text>
</comment>
<organism evidence="2 3">
    <name type="scientific">Ilyodon furcidens</name>
    <name type="common">goldbreast splitfin</name>
    <dbReference type="NCBI Taxonomy" id="33524"/>
    <lineage>
        <taxon>Eukaryota</taxon>
        <taxon>Metazoa</taxon>
        <taxon>Chordata</taxon>
        <taxon>Craniata</taxon>
        <taxon>Vertebrata</taxon>
        <taxon>Euteleostomi</taxon>
        <taxon>Actinopterygii</taxon>
        <taxon>Neopterygii</taxon>
        <taxon>Teleostei</taxon>
        <taxon>Neoteleostei</taxon>
        <taxon>Acanthomorphata</taxon>
        <taxon>Ovalentaria</taxon>
        <taxon>Atherinomorphae</taxon>
        <taxon>Cyprinodontiformes</taxon>
        <taxon>Goodeidae</taxon>
        <taxon>Ilyodon</taxon>
    </lineage>
</organism>
<feature type="region of interest" description="Disordered" evidence="1">
    <location>
        <begin position="26"/>
        <end position="48"/>
    </location>
</feature>
<reference evidence="2 3" key="1">
    <citation type="submission" date="2021-06" db="EMBL/GenBank/DDBJ databases">
        <authorList>
            <person name="Palmer J.M."/>
        </authorList>
    </citation>
    <scope>NUCLEOTIDE SEQUENCE [LARGE SCALE GENOMIC DNA]</scope>
    <source>
        <strain evidence="3">if_2019</strain>
        <tissue evidence="2">Muscle</tissue>
    </source>
</reference>
<evidence type="ECO:0000313" key="2">
    <source>
        <dbReference type="EMBL" id="MEQ2224822.1"/>
    </source>
</evidence>